<dbReference type="InterPro" id="IPR050201">
    <property type="entry name" value="Bacterial_glucokinase"/>
</dbReference>
<keyword evidence="6" id="KW-1185">Reference proteome</keyword>
<dbReference type="Proteomes" id="UP001222087">
    <property type="component" value="Chromosome"/>
</dbReference>
<dbReference type="CDD" id="cd24008">
    <property type="entry name" value="ASKHA_NBD_GLK"/>
    <property type="match status" value="1"/>
</dbReference>
<dbReference type="InterPro" id="IPR003836">
    <property type="entry name" value="Glucokinase"/>
</dbReference>
<proteinExistence type="inferred from homology"/>
<keyword evidence="3" id="KW-0067">ATP-binding</keyword>
<dbReference type="EC" id="2.7.1.2" evidence="3"/>
<accession>A0ABY8AY57</accession>
<keyword evidence="3" id="KW-0547">Nucleotide-binding</keyword>
<keyword evidence="1 3" id="KW-0808">Transferase</keyword>
<dbReference type="EMBL" id="CP119078">
    <property type="protein sequence ID" value="WED44440.1"/>
    <property type="molecule type" value="Genomic_DNA"/>
</dbReference>
<evidence type="ECO:0000256" key="1">
    <source>
        <dbReference type="ARBA" id="ARBA00022679"/>
    </source>
</evidence>
<reference evidence="5 6" key="1">
    <citation type="submission" date="2023-02" db="EMBL/GenBank/DDBJ databases">
        <title>Genome Sequence of L. cardiaca H63T.</title>
        <authorList>
            <person name="Lopez A.E."/>
            <person name="Cianciotto N.P."/>
        </authorList>
    </citation>
    <scope>NUCLEOTIDE SEQUENCE [LARGE SCALE GENOMIC DNA]</scope>
    <source>
        <strain evidence="5 6">H63</strain>
    </source>
</reference>
<evidence type="ECO:0000313" key="5">
    <source>
        <dbReference type="EMBL" id="WED44440.1"/>
    </source>
</evidence>
<dbReference type="NCBIfam" id="TIGR00749">
    <property type="entry name" value="glk"/>
    <property type="match status" value="1"/>
</dbReference>
<sequence>MINPQHWNVSNNLNTHAIVADIGGTNARFSRVDLNNWLVDKVAVYPCNDFSSLTAALNFYQENQELSAIKHIAIAIACPVTSDFIRMTNFHWQFSINDVKQQLNIAQLQVMNDFAAAAMSLPLLRASEKIQIGDGTADSNKPMVVLGAGTGLGVAHLIPTANGFVPLAGEGGHATWAAQTEQEWFIQRYLTEQYGHVSCERLLSGPGLESIYLALAAYQQKQVTALSAAKITMLALSQQCELASATVAQFFASLGSYAGDLALSLGAFGGVYIAGGIVPKLLPLIEGSEFRSRFEAKGRSSVFNRQIPTYVIVAEQPGLLGAAAYLKQMMEKESYDR</sequence>
<feature type="binding site" evidence="3">
    <location>
        <begin position="20"/>
        <end position="25"/>
    </location>
    <ligand>
        <name>ATP</name>
        <dbReference type="ChEBI" id="CHEBI:30616"/>
    </ligand>
</feature>
<protein>
    <recommendedName>
        <fullName evidence="3">Glucokinase</fullName>
        <ecNumber evidence="3">2.7.1.2</ecNumber>
    </recommendedName>
    <alternativeName>
        <fullName evidence="3">Glucose kinase</fullName>
    </alternativeName>
</protein>
<dbReference type="InterPro" id="IPR049874">
    <property type="entry name" value="ROK_cs"/>
</dbReference>
<dbReference type="Gene3D" id="3.40.367.20">
    <property type="match status" value="1"/>
</dbReference>
<dbReference type="RefSeq" id="WP_275090258.1">
    <property type="nucleotide sequence ID" value="NZ_CP119078.1"/>
</dbReference>
<dbReference type="SUPFAM" id="SSF53067">
    <property type="entry name" value="Actin-like ATPase domain"/>
    <property type="match status" value="1"/>
</dbReference>
<gene>
    <name evidence="3" type="primary">glk</name>
    <name evidence="5" type="ORF">PXX05_06555</name>
</gene>
<keyword evidence="3" id="KW-0324">Glycolysis</keyword>
<dbReference type="Gene3D" id="3.30.420.40">
    <property type="match status" value="1"/>
</dbReference>
<evidence type="ECO:0000256" key="2">
    <source>
        <dbReference type="ARBA" id="ARBA00022777"/>
    </source>
</evidence>
<comment type="catalytic activity">
    <reaction evidence="3">
        <text>D-glucose + ATP = D-glucose 6-phosphate + ADP + H(+)</text>
        <dbReference type="Rhea" id="RHEA:17825"/>
        <dbReference type="ChEBI" id="CHEBI:4167"/>
        <dbReference type="ChEBI" id="CHEBI:15378"/>
        <dbReference type="ChEBI" id="CHEBI:30616"/>
        <dbReference type="ChEBI" id="CHEBI:61548"/>
        <dbReference type="ChEBI" id="CHEBI:456216"/>
        <dbReference type="EC" id="2.7.1.2"/>
    </reaction>
</comment>
<dbReference type="GO" id="GO:0004340">
    <property type="term" value="F:glucokinase activity"/>
    <property type="evidence" value="ECO:0007669"/>
    <property type="project" value="UniProtKB-EC"/>
</dbReference>
<keyword evidence="3" id="KW-0963">Cytoplasm</keyword>
<dbReference type="HAMAP" id="MF_00524">
    <property type="entry name" value="Glucokinase"/>
    <property type="match status" value="1"/>
</dbReference>
<comment type="subcellular location">
    <subcellularLocation>
        <location evidence="3">Cytoplasm</location>
    </subcellularLocation>
</comment>
<dbReference type="InterPro" id="IPR043129">
    <property type="entry name" value="ATPase_NBD"/>
</dbReference>
<organism evidence="5 6">
    <name type="scientific">Legionella cardiaca</name>
    <dbReference type="NCBI Taxonomy" id="1071983"/>
    <lineage>
        <taxon>Bacteria</taxon>
        <taxon>Pseudomonadati</taxon>
        <taxon>Pseudomonadota</taxon>
        <taxon>Gammaproteobacteria</taxon>
        <taxon>Legionellales</taxon>
        <taxon>Legionellaceae</taxon>
        <taxon>Legionella</taxon>
    </lineage>
</organism>
<comment type="similarity">
    <text evidence="3 4">Belongs to the bacterial glucokinase family.</text>
</comment>
<evidence type="ECO:0000313" key="6">
    <source>
        <dbReference type="Proteomes" id="UP001222087"/>
    </source>
</evidence>
<dbReference type="PROSITE" id="PS01125">
    <property type="entry name" value="ROK"/>
    <property type="match status" value="1"/>
</dbReference>
<dbReference type="PANTHER" id="PTHR47690:SF1">
    <property type="entry name" value="GLUCOKINASE"/>
    <property type="match status" value="1"/>
</dbReference>
<dbReference type="PANTHER" id="PTHR47690">
    <property type="entry name" value="GLUCOKINASE"/>
    <property type="match status" value="1"/>
</dbReference>
<dbReference type="Pfam" id="PF02685">
    <property type="entry name" value="Glucokinase"/>
    <property type="match status" value="1"/>
</dbReference>
<evidence type="ECO:0000256" key="4">
    <source>
        <dbReference type="RuleBase" id="RU004046"/>
    </source>
</evidence>
<keyword evidence="2 3" id="KW-0418">Kinase</keyword>
<dbReference type="NCBIfam" id="NF001416">
    <property type="entry name" value="PRK00292.1-3"/>
    <property type="match status" value="1"/>
</dbReference>
<name>A0ABY8AY57_9GAMM</name>
<evidence type="ECO:0000256" key="3">
    <source>
        <dbReference type="HAMAP-Rule" id="MF_00524"/>
    </source>
</evidence>